<proteinExistence type="predicted"/>
<dbReference type="Proteomes" id="UP000005824">
    <property type="component" value="Unassembled WGS sequence"/>
</dbReference>
<gene>
    <name evidence="2" type="ORF">CfE428DRAFT_2108</name>
</gene>
<dbReference type="EMBL" id="ABVL01000005">
    <property type="protein sequence ID" value="EDY20184.1"/>
    <property type="molecule type" value="Genomic_DNA"/>
</dbReference>
<dbReference type="InParanoid" id="B4CZM0"/>
<name>B4CZM0_9BACT</name>
<dbReference type="RefSeq" id="WP_006979433.1">
    <property type="nucleotide sequence ID" value="NZ_ABVL01000005.1"/>
</dbReference>
<evidence type="ECO:0000313" key="3">
    <source>
        <dbReference type="Proteomes" id="UP000005824"/>
    </source>
</evidence>
<keyword evidence="1" id="KW-0472">Membrane</keyword>
<keyword evidence="1" id="KW-1133">Transmembrane helix</keyword>
<organism evidence="2 3">
    <name type="scientific">Chthoniobacter flavus Ellin428</name>
    <dbReference type="NCBI Taxonomy" id="497964"/>
    <lineage>
        <taxon>Bacteria</taxon>
        <taxon>Pseudomonadati</taxon>
        <taxon>Verrucomicrobiota</taxon>
        <taxon>Spartobacteria</taxon>
        <taxon>Chthoniobacterales</taxon>
        <taxon>Chthoniobacteraceae</taxon>
        <taxon>Chthoniobacter</taxon>
    </lineage>
</organism>
<evidence type="ECO:0000256" key="1">
    <source>
        <dbReference type="SAM" id="Phobius"/>
    </source>
</evidence>
<sequence length="125" mass="13626">MSSEPDYNFNQPTSAANSENGSLLIPFALLTAAIAVVMVAQTWNTFRARTALRENRTQLIDVVKKREPMVAQSGEIQKKLEKLILDLLVLAKTDEDAKAIVQKYNIQQGNPTGAAEAPASTEAPK</sequence>
<comment type="caution">
    <text evidence="2">The sequence shown here is derived from an EMBL/GenBank/DDBJ whole genome shotgun (WGS) entry which is preliminary data.</text>
</comment>
<keyword evidence="3" id="KW-1185">Reference proteome</keyword>
<dbReference type="AlphaFoldDB" id="B4CZM0"/>
<dbReference type="STRING" id="497964.CfE428DRAFT_2108"/>
<keyword evidence="1" id="KW-0812">Transmembrane</keyword>
<accession>B4CZM0</accession>
<protein>
    <submittedName>
        <fullName evidence="2">Uncharacterized protein</fullName>
    </submittedName>
</protein>
<feature type="transmembrane region" description="Helical" evidence="1">
    <location>
        <begin position="23"/>
        <end position="46"/>
    </location>
</feature>
<evidence type="ECO:0000313" key="2">
    <source>
        <dbReference type="EMBL" id="EDY20184.1"/>
    </source>
</evidence>
<reference evidence="2 3" key="1">
    <citation type="journal article" date="2011" name="J. Bacteriol.">
        <title>Genome sequence of Chthoniobacter flavus Ellin428, an aerobic heterotrophic soil bacterium.</title>
        <authorList>
            <person name="Kant R."/>
            <person name="van Passel M.W."/>
            <person name="Palva A."/>
            <person name="Lucas S."/>
            <person name="Lapidus A."/>
            <person name="Glavina Del Rio T."/>
            <person name="Dalin E."/>
            <person name="Tice H."/>
            <person name="Bruce D."/>
            <person name="Goodwin L."/>
            <person name="Pitluck S."/>
            <person name="Larimer F.W."/>
            <person name="Land M.L."/>
            <person name="Hauser L."/>
            <person name="Sangwan P."/>
            <person name="de Vos W.M."/>
            <person name="Janssen P.H."/>
            <person name="Smidt H."/>
        </authorList>
    </citation>
    <scope>NUCLEOTIDE SEQUENCE [LARGE SCALE GENOMIC DNA]</scope>
    <source>
        <strain evidence="2 3">Ellin428</strain>
    </source>
</reference>